<keyword evidence="3" id="KW-1185">Reference proteome</keyword>
<feature type="transmembrane region" description="Helical" evidence="1">
    <location>
        <begin position="195"/>
        <end position="215"/>
    </location>
</feature>
<reference evidence="2 3" key="1">
    <citation type="submission" date="2015-03" db="EMBL/GenBank/DDBJ databases">
        <title>Genome sequence of Pseudoalteromonas aurantia.</title>
        <authorList>
            <person name="Xie B.-B."/>
            <person name="Rong J.-C."/>
            <person name="Qin Q.-L."/>
            <person name="Zhang Y.-Z."/>
        </authorList>
    </citation>
    <scope>NUCLEOTIDE SEQUENCE [LARGE SCALE GENOMIC DNA]</scope>
    <source>
        <strain evidence="2 3">208</strain>
    </source>
</reference>
<evidence type="ECO:0000313" key="2">
    <source>
        <dbReference type="EMBL" id="MBE0368696.1"/>
    </source>
</evidence>
<keyword evidence="1" id="KW-1133">Transmembrane helix</keyword>
<dbReference type="Pfam" id="PF12040">
    <property type="entry name" value="DUF3526"/>
    <property type="match status" value="1"/>
</dbReference>
<accession>A0ABR9ECH9</accession>
<keyword evidence="1" id="KW-0812">Transmembrane</keyword>
<feature type="transmembrane region" description="Helical" evidence="1">
    <location>
        <begin position="255"/>
        <end position="276"/>
    </location>
</feature>
<dbReference type="EMBL" id="AQGV01000012">
    <property type="protein sequence ID" value="MBE0368696.1"/>
    <property type="molecule type" value="Genomic_DNA"/>
</dbReference>
<keyword evidence="1" id="KW-0472">Membrane</keyword>
<dbReference type="PANTHER" id="PTHR43471:SF14">
    <property type="entry name" value="ABC-2 TYPE TRANSPORT SYSTEM PERMEASE PROTEIN"/>
    <property type="match status" value="1"/>
</dbReference>
<dbReference type="PANTHER" id="PTHR43471">
    <property type="entry name" value="ABC TRANSPORTER PERMEASE"/>
    <property type="match status" value="1"/>
</dbReference>
<dbReference type="Proteomes" id="UP000615755">
    <property type="component" value="Unassembled WGS sequence"/>
</dbReference>
<evidence type="ECO:0000256" key="1">
    <source>
        <dbReference type="SAM" id="Phobius"/>
    </source>
</evidence>
<name>A0ABR9ECH9_9GAMM</name>
<feature type="transmembrane region" description="Helical" evidence="1">
    <location>
        <begin position="148"/>
        <end position="168"/>
    </location>
</feature>
<feature type="transmembrane region" description="Helical" evidence="1">
    <location>
        <begin position="20"/>
        <end position="38"/>
    </location>
</feature>
<evidence type="ECO:0000313" key="3">
    <source>
        <dbReference type="Proteomes" id="UP000615755"/>
    </source>
</evidence>
<proteinExistence type="predicted"/>
<comment type="caution">
    <text evidence="2">The sequence shown here is derived from an EMBL/GenBank/DDBJ whole genome shotgun (WGS) entry which is preliminary data.</text>
</comment>
<organism evidence="2 3">
    <name type="scientific">Pseudoalteromonas aurantia 208</name>
    <dbReference type="NCBI Taxonomy" id="1314867"/>
    <lineage>
        <taxon>Bacteria</taxon>
        <taxon>Pseudomonadati</taxon>
        <taxon>Pseudomonadota</taxon>
        <taxon>Gammaproteobacteria</taxon>
        <taxon>Alteromonadales</taxon>
        <taxon>Pseudoalteromonadaceae</taxon>
        <taxon>Pseudoalteromonas</taxon>
    </lineage>
</organism>
<feature type="transmembrane region" description="Helical" evidence="1">
    <location>
        <begin position="227"/>
        <end position="248"/>
    </location>
</feature>
<dbReference type="InterPro" id="IPR021913">
    <property type="entry name" value="DUF3526"/>
</dbReference>
<gene>
    <name evidence="2" type="ORF">PAUR_a2361</name>
</gene>
<sequence>MNRLIITTELKNLWREKLTVAVLSITLIFAALSFYNGYQFSQAQHAVIDIAQQEQLSAIETAQNSLTQRLSEQGSIKWWEDIYDLRGQAFYLMVNYATKPPLATAPIAVGQADVFPYYFRMLISEKQNVVQQYDYVNPLQLLLGQFDLAFVVIYILPLLIIGLSYNALTQEQQTGQLRILLLQGINPQHLLKNQLLVRLSLVLVPFLLCSNSLLLLSNKDFTIQNSLIFSLIVSLYCLFWSYLAGFIVSKGKSTATNAAILVACWLAFVIIIPATLNTLNGAANPTPSRIHYVDSLREQADSAKKASEKTLAKFFQDHPELASTNDNPSDYATKKIATIIAIEQAMHAFDQAFLQIQDQQSQYAQAFKLLSPATLVYSALVDFSGNGLTRQQDFMQAVAQHHQALQQFYKTQIVAASQRGDFTPCRGCNARPTLKDLTVIPQFKNTVNDTSPPPWSLILLVLAIFALSLKTNQRVIQIGSAQSQEVRV</sequence>
<protein>
    <submittedName>
        <fullName evidence="2">ABC-2 type transport system permease protein</fullName>
    </submittedName>
</protein>
<dbReference type="RefSeq" id="WP_192507937.1">
    <property type="nucleotide sequence ID" value="NZ_AQGV01000012.1"/>
</dbReference>